<dbReference type="KEGG" id="lak:106177483"/>
<dbReference type="PROSITE" id="PS51450">
    <property type="entry name" value="LRR"/>
    <property type="match status" value="2"/>
</dbReference>
<dbReference type="InterPro" id="IPR050216">
    <property type="entry name" value="LRR_domain-containing"/>
</dbReference>
<gene>
    <name evidence="6" type="primary">LOC106177483</name>
</gene>
<evidence type="ECO:0000259" key="4">
    <source>
        <dbReference type="Pfam" id="PF23598"/>
    </source>
</evidence>
<keyword evidence="2" id="KW-0677">Repeat</keyword>
<dbReference type="Pfam" id="PF23598">
    <property type="entry name" value="LRR_14"/>
    <property type="match status" value="1"/>
</dbReference>
<reference evidence="6" key="1">
    <citation type="submission" date="2025-08" db="UniProtKB">
        <authorList>
            <consortium name="RefSeq"/>
        </authorList>
    </citation>
    <scope>IDENTIFICATION</scope>
    <source>
        <tissue evidence="6">Gonads</tissue>
    </source>
</reference>
<sequence>MCVILGSPSCKVRILFYDVLIYYSLFQIPSGIFSLCKVLRKEALILFGNHFSSLKGGGSLSELSSLRVLDLHDNEFSSLPEEIGELQNLQVLNLASNKLKELPSSIGKLKVLQTLNVRDNKLKVLPETLCQLSRLRTLDVSGNHITALPKKLCNIRTLDTLIVTASDMKMPPADICNQGTETIMKYLCSECGIEYIPPSKVLLDQLDSPLDMETKWRKQSLRAMEEENLKDTLQHYQSLKDKKREQATALERALREEQEQQAQLAVLAASKRDDLIRLLAEDENKRQGEFTKLTQQKEEERQKLVATLYQVEQGASELINNILEMNEKARRTEEILEQMEKERMELEQWLVVHQEEEENLRKQEVLVNMERMLQENENFENMRQMYLAQRQEVAQRAQQSVVDADSNIENLLVNKDMSKKEFLEQLIREVIIRFKYKLLLR</sequence>
<feature type="coiled-coil region" evidence="3">
    <location>
        <begin position="315"/>
        <end position="389"/>
    </location>
</feature>
<keyword evidence="5" id="KW-1185">Reference proteome</keyword>
<dbReference type="GO" id="GO:0005737">
    <property type="term" value="C:cytoplasm"/>
    <property type="evidence" value="ECO:0007669"/>
    <property type="project" value="TreeGrafter"/>
</dbReference>
<dbReference type="AlphaFoldDB" id="A0A1S3K037"/>
<accession>A0A1S3K037</accession>
<dbReference type="Proteomes" id="UP000085678">
    <property type="component" value="Unplaced"/>
</dbReference>
<proteinExistence type="predicted"/>
<evidence type="ECO:0000256" key="3">
    <source>
        <dbReference type="SAM" id="Coils"/>
    </source>
</evidence>
<organism evidence="5 6">
    <name type="scientific">Lingula anatina</name>
    <name type="common">Brachiopod</name>
    <name type="synonym">Lingula unguis</name>
    <dbReference type="NCBI Taxonomy" id="7574"/>
    <lineage>
        <taxon>Eukaryota</taxon>
        <taxon>Metazoa</taxon>
        <taxon>Spiralia</taxon>
        <taxon>Lophotrochozoa</taxon>
        <taxon>Brachiopoda</taxon>
        <taxon>Linguliformea</taxon>
        <taxon>Lingulata</taxon>
        <taxon>Lingulida</taxon>
        <taxon>Linguloidea</taxon>
        <taxon>Lingulidae</taxon>
        <taxon>Lingula</taxon>
    </lineage>
</organism>
<dbReference type="SMART" id="SM00364">
    <property type="entry name" value="LRR_BAC"/>
    <property type="match status" value="4"/>
</dbReference>
<evidence type="ECO:0000313" key="6">
    <source>
        <dbReference type="RefSeq" id="XP_013415724.1"/>
    </source>
</evidence>
<evidence type="ECO:0000313" key="5">
    <source>
        <dbReference type="Proteomes" id="UP000085678"/>
    </source>
</evidence>
<keyword evidence="3" id="KW-0175">Coiled coil</keyword>
<dbReference type="GeneID" id="106177483"/>
<protein>
    <submittedName>
        <fullName evidence="6">E3 ubiquitin-protein ligase LRSAM1-like</fullName>
    </submittedName>
</protein>
<dbReference type="InterPro" id="IPR055414">
    <property type="entry name" value="LRR_R13L4/SHOC2-like"/>
</dbReference>
<dbReference type="STRING" id="7574.A0A1S3K037"/>
<evidence type="ECO:0000256" key="1">
    <source>
        <dbReference type="ARBA" id="ARBA00022614"/>
    </source>
</evidence>
<dbReference type="InterPro" id="IPR032675">
    <property type="entry name" value="LRR_dom_sf"/>
</dbReference>
<feature type="domain" description="Disease resistance R13L4/SHOC-2-like LRR" evidence="4">
    <location>
        <begin position="34"/>
        <end position="119"/>
    </location>
</feature>
<dbReference type="SUPFAM" id="SSF52058">
    <property type="entry name" value="L domain-like"/>
    <property type="match status" value="1"/>
</dbReference>
<dbReference type="InParanoid" id="A0A1S3K037"/>
<name>A0A1S3K037_LINAN</name>
<dbReference type="InterPro" id="IPR003591">
    <property type="entry name" value="Leu-rich_rpt_typical-subtyp"/>
</dbReference>
<dbReference type="InterPro" id="IPR001611">
    <property type="entry name" value="Leu-rich_rpt"/>
</dbReference>
<dbReference type="PANTHER" id="PTHR48051">
    <property type="match status" value="1"/>
</dbReference>
<dbReference type="OrthoDB" id="1711136at2759"/>
<dbReference type="PANTHER" id="PTHR48051:SF47">
    <property type="entry name" value="LEUCINE RICH REPEAT AND STERILE ALPHA MOTIF CONTAINING 1"/>
    <property type="match status" value="1"/>
</dbReference>
<dbReference type="SMART" id="SM00369">
    <property type="entry name" value="LRR_TYP"/>
    <property type="match status" value="4"/>
</dbReference>
<dbReference type="RefSeq" id="XP_013415724.1">
    <property type="nucleotide sequence ID" value="XM_013560270.1"/>
</dbReference>
<dbReference type="Pfam" id="PF00560">
    <property type="entry name" value="LRR_1"/>
    <property type="match status" value="1"/>
</dbReference>
<dbReference type="Gene3D" id="3.80.10.10">
    <property type="entry name" value="Ribonuclease Inhibitor"/>
    <property type="match status" value="1"/>
</dbReference>
<keyword evidence="1" id="KW-0433">Leucine-rich repeat</keyword>
<feature type="coiled-coil region" evidence="3">
    <location>
        <begin position="222"/>
        <end position="270"/>
    </location>
</feature>
<evidence type="ECO:0000256" key="2">
    <source>
        <dbReference type="ARBA" id="ARBA00022737"/>
    </source>
</evidence>